<dbReference type="InterPro" id="IPR000827">
    <property type="entry name" value="Chemokine_CC_CS"/>
</dbReference>
<evidence type="ECO:0000313" key="7">
    <source>
        <dbReference type="Proteomes" id="UP000007635"/>
    </source>
</evidence>
<reference evidence="6" key="2">
    <citation type="submission" date="2025-08" db="UniProtKB">
        <authorList>
            <consortium name="Ensembl"/>
        </authorList>
    </citation>
    <scope>IDENTIFICATION</scope>
</reference>
<keyword evidence="7" id="KW-1185">Reference proteome</keyword>
<keyword evidence="4" id="KW-0732">Signal</keyword>
<accession>G3Q9E9</accession>
<keyword evidence="4" id="KW-0145">Chemotaxis</keyword>
<evidence type="ECO:0000256" key="1">
    <source>
        <dbReference type="ARBA" id="ARBA00010868"/>
    </source>
</evidence>
<comment type="similarity">
    <text evidence="1 4">Belongs to the intercrine beta (chemokine CC) family.</text>
</comment>
<comment type="subcellular location">
    <subcellularLocation>
        <location evidence="4">Secreted</location>
    </subcellularLocation>
</comment>
<dbReference type="Proteomes" id="UP000007635">
    <property type="component" value="Chromosome VII"/>
</dbReference>
<protein>
    <recommendedName>
        <fullName evidence="4">C-C motif chemokine</fullName>
    </recommendedName>
</protein>
<dbReference type="PANTHER" id="PTHR12015">
    <property type="entry name" value="SMALL INDUCIBLE CYTOKINE A"/>
    <property type="match status" value="1"/>
</dbReference>
<dbReference type="FunCoup" id="G3Q9E9">
    <property type="interactions" value="1"/>
</dbReference>
<evidence type="ECO:0000259" key="5">
    <source>
        <dbReference type="SMART" id="SM00199"/>
    </source>
</evidence>
<dbReference type="SMART" id="SM00199">
    <property type="entry name" value="SCY"/>
    <property type="match status" value="1"/>
</dbReference>
<evidence type="ECO:0000256" key="4">
    <source>
        <dbReference type="RuleBase" id="RU361150"/>
    </source>
</evidence>
<feature type="chain" id="PRO_5005131803" description="C-C motif chemokine" evidence="4">
    <location>
        <begin position="23"/>
        <end position="91"/>
    </location>
</feature>
<dbReference type="InterPro" id="IPR036048">
    <property type="entry name" value="Interleukin_8-like_sf"/>
</dbReference>
<dbReference type="KEGG" id="gat:120821299"/>
<dbReference type="PROSITE" id="PS00472">
    <property type="entry name" value="SMALL_CYTOKINES_CC"/>
    <property type="match status" value="1"/>
</dbReference>
<organism evidence="6 7">
    <name type="scientific">Gasterosteus aculeatus aculeatus</name>
    <name type="common">three-spined stickleback</name>
    <dbReference type="NCBI Taxonomy" id="481459"/>
    <lineage>
        <taxon>Eukaryota</taxon>
        <taxon>Metazoa</taxon>
        <taxon>Chordata</taxon>
        <taxon>Craniata</taxon>
        <taxon>Vertebrata</taxon>
        <taxon>Euteleostomi</taxon>
        <taxon>Actinopterygii</taxon>
        <taxon>Neopterygii</taxon>
        <taxon>Teleostei</taxon>
        <taxon>Neoteleostei</taxon>
        <taxon>Acanthomorphata</taxon>
        <taxon>Eupercaria</taxon>
        <taxon>Perciformes</taxon>
        <taxon>Cottioidei</taxon>
        <taxon>Gasterosteales</taxon>
        <taxon>Gasterosteidae</taxon>
        <taxon>Gasterosteus</taxon>
    </lineage>
</organism>
<dbReference type="Ensembl" id="ENSGACT00000026565.2">
    <property type="protein sequence ID" value="ENSGACP00000026514.1"/>
    <property type="gene ID" value="ENSGACG00000020069.2"/>
</dbReference>
<dbReference type="Bgee" id="ENSGACG00000020069">
    <property type="expression patterns" value="Expressed in pharyngeal gill and 12 other cell types or tissues"/>
</dbReference>
<reference evidence="6 7" key="1">
    <citation type="journal article" date="2021" name="G3 (Bethesda)">
        <title>Improved contiguity of the threespine stickleback genome using long-read sequencing.</title>
        <authorList>
            <person name="Nath S."/>
            <person name="Shaw D.E."/>
            <person name="White M.A."/>
        </authorList>
    </citation>
    <scope>NUCLEOTIDE SEQUENCE [LARGE SCALE GENOMIC DNA]</scope>
    <source>
        <strain evidence="6 7">Lake Benthic</strain>
    </source>
</reference>
<dbReference type="Gene3D" id="2.40.50.40">
    <property type="match status" value="1"/>
</dbReference>
<dbReference type="Pfam" id="PF00048">
    <property type="entry name" value="IL8"/>
    <property type="match status" value="1"/>
</dbReference>
<proteinExistence type="inferred from homology"/>
<keyword evidence="4" id="KW-0964">Secreted</keyword>
<dbReference type="CDD" id="cd00272">
    <property type="entry name" value="Chemokine_CC"/>
    <property type="match status" value="1"/>
</dbReference>
<dbReference type="InterPro" id="IPR039809">
    <property type="entry name" value="Chemokine_b/g/d"/>
</dbReference>
<dbReference type="InterPro" id="IPR001811">
    <property type="entry name" value="Chemokine_IL8-like_dom"/>
</dbReference>
<dbReference type="InParanoid" id="G3Q9E9"/>
<evidence type="ECO:0000313" key="6">
    <source>
        <dbReference type="Ensembl" id="ENSGACP00000026514.1"/>
    </source>
</evidence>
<dbReference type="STRING" id="69293.ENSGACP00000026514"/>
<dbReference type="GeneTree" id="ENSGT00940000171869"/>
<dbReference type="SUPFAM" id="SSF54117">
    <property type="entry name" value="Interleukin 8-like chemokines"/>
    <property type="match status" value="1"/>
</dbReference>
<keyword evidence="3" id="KW-1015">Disulfide bond</keyword>
<keyword evidence="2 4" id="KW-0202">Cytokine</keyword>
<dbReference type="GO" id="GO:0006955">
    <property type="term" value="P:immune response"/>
    <property type="evidence" value="ECO:0007669"/>
    <property type="project" value="InterPro"/>
</dbReference>
<dbReference type="GO" id="GO:0005615">
    <property type="term" value="C:extracellular space"/>
    <property type="evidence" value="ECO:0007669"/>
    <property type="project" value="UniProtKB-KW"/>
</dbReference>
<dbReference type="eggNOG" id="ENOG502S8M4">
    <property type="taxonomic scope" value="Eukaryota"/>
</dbReference>
<reference evidence="6" key="3">
    <citation type="submission" date="2025-09" db="UniProtKB">
        <authorList>
            <consortium name="Ensembl"/>
        </authorList>
    </citation>
    <scope>IDENTIFICATION</scope>
</reference>
<feature type="signal peptide" evidence="4">
    <location>
        <begin position="1"/>
        <end position="22"/>
    </location>
</feature>
<dbReference type="RefSeq" id="XP_040035623.1">
    <property type="nucleotide sequence ID" value="XM_040179689.1"/>
</dbReference>
<feature type="domain" description="Chemokine interleukin-8-like" evidence="5">
    <location>
        <begin position="28"/>
        <end position="86"/>
    </location>
</feature>
<sequence length="91" mass="10015">MRTTNILLLCILGCALIASAIGNSGTGPDHCCFTPYPRRLNKKLIRSYYMTDHRCPKSGVILITQKGRHICVDPDLSWVGNIMSSVDGSTF</sequence>
<dbReference type="OMA" id="STCCFIF"/>
<name>G3Q9E9_GASAC</name>
<dbReference type="GO" id="GO:0008009">
    <property type="term" value="F:chemokine activity"/>
    <property type="evidence" value="ECO:0007669"/>
    <property type="project" value="InterPro"/>
</dbReference>
<evidence type="ECO:0000256" key="3">
    <source>
        <dbReference type="ARBA" id="ARBA00023157"/>
    </source>
</evidence>
<dbReference type="AlphaFoldDB" id="G3Q9E9"/>
<dbReference type="GeneID" id="120821299"/>
<evidence type="ECO:0000256" key="2">
    <source>
        <dbReference type="ARBA" id="ARBA00022514"/>
    </source>
</evidence>